<dbReference type="GO" id="GO:0046872">
    <property type="term" value="F:metal ion binding"/>
    <property type="evidence" value="ECO:0007669"/>
    <property type="project" value="UniProtKB-KW"/>
</dbReference>
<dbReference type="Proteomes" id="UP000315471">
    <property type="component" value="Unassembled WGS sequence"/>
</dbReference>
<keyword evidence="5" id="KW-0732">Signal</keyword>
<evidence type="ECO:0000313" key="7">
    <source>
        <dbReference type="EMBL" id="TWU44223.1"/>
    </source>
</evidence>
<keyword evidence="3 7" id="KW-0378">Hydrolase</keyword>
<sequence length="488" mass="53045" precursor="true">MKSLMKTMLLALFCLVGVVAHAASDKPNIVYILADDLGYGDVQCLNPERGKIATPHLDKLAAQGMTFTDAHTSSSVCTPTRYGVLTGRYNWRTRLQKGVLHGFDAPLIAADRLTVAELLKQHGYTTGCIGKWHLGLGIPKGEPSPTIPSGPISCGFDRFFGIAASLDMPPYAFIENDHFTEPLNTTKAFYKRKGPAVESFEAVDVLPMLTRKSVEFIAEKAESDQPFFLYLPLNSPHTPIVPSKEWEGKSGLGNYGDFVMQTDWSVGQVLAAIDEAGVADNTLVIMTSDNGCSPAARYPDLEAKGHFPSGDFRGMKGDVFDGGHRVPFIVRWPGQVAPGSRSDQIICLTDFIATCADIVGAKLPDNAGEDSVSILPAMLGTDQGPLRESVVHHSFMGFFAIRSGNWKLEFCSHSGGFGDPKPNSAEAKRLPDTQLYNFNEDVTESNNLQAEHPETVARLTKELEQIIANGRSTPGAKQANDTQIKIRK</sequence>
<dbReference type="PANTHER" id="PTHR42693">
    <property type="entry name" value="ARYLSULFATASE FAMILY MEMBER"/>
    <property type="match status" value="1"/>
</dbReference>
<feature type="domain" description="Sulfatase N-terminal" evidence="6">
    <location>
        <begin position="27"/>
        <end position="360"/>
    </location>
</feature>
<name>A0A5C6E3H2_9BACT</name>
<dbReference type="PROSITE" id="PS00149">
    <property type="entry name" value="SULFATASE_2"/>
    <property type="match status" value="1"/>
</dbReference>
<keyword evidence="8" id="KW-1185">Reference proteome</keyword>
<evidence type="ECO:0000256" key="1">
    <source>
        <dbReference type="ARBA" id="ARBA00008779"/>
    </source>
</evidence>
<keyword evidence="2" id="KW-0479">Metal-binding</keyword>
<evidence type="ECO:0000256" key="4">
    <source>
        <dbReference type="ARBA" id="ARBA00022837"/>
    </source>
</evidence>
<dbReference type="Gene3D" id="3.40.720.10">
    <property type="entry name" value="Alkaline Phosphatase, subunit A"/>
    <property type="match status" value="1"/>
</dbReference>
<dbReference type="CDD" id="cd16143">
    <property type="entry name" value="ARS_like"/>
    <property type="match status" value="1"/>
</dbReference>
<dbReference type="GO" id="GO:0004065">
    <property type="term" value="F:arylsulfatase activity"/>
    <property type="evidence" value="ECO:0007669"/>
    <property type="project" value="UniProtKB-EC"/>
</dbReference>
<accession>A0A5C6E3H2</accession>
<dbReference type="Gene3D" id="3.30.1120.10">
    <property type="match status" value="1"/>
</dbReference>
<comment type="similarity">
    <text evidence="1">Belongs to the sulfatase family.</text>
</comment>
<evidence type="ECO:0000256" key="2">
    <source>
        <dbReference type="ARBA" id="ARBA00022723"/>
    </source>
</evidence>
<dbReference type="EMBL" id="SJPY01000002">
    <property type="protein sequence ID" value="TWU44223.1"/>
    <property type="molecule type" value="Genomic_DNA"/>
</dbReference>
<dbReference type="AlphaFoldDB" id="A0A5C6E3H2"/>
<gene>
    <name evidence="7" type="primary">atsA_7</name>
    <name evidence="7" type="ORF">Q31b_17590</name>
</gene>
<comment type="caution">
    <text evidence="7">The sequence shown here is derived from an EMBL/GenBank/DDBJ whole genome shotgun (WGS) entry which is preliminary data.</text>
</comment>
<dbReference type="RefSeq" id="WP_231617397.1">
    <property type="nucleotide sequence ID" value="NZ_SJPY01000002.1"/>
</dbReference>
<organism evidence="7 8">
    <name type="scientific">Novipirellula aureliae</name>
    <dbReference type="NCBI Taxonomy" id="2527966"/>
    <lineage>
        <taxon>Bacteria</taxon>
        <taxon>Pseudomonadati</taxon>
        <taxon>Planctomycetota</taxon>
        <taxon>Planctomycetia</taxon>
        <taxon>Pirellulales</taxon>
        <taxon>Pirellulaceae</taxon>
        <taxon>Novipirellula</taxon>
    </lineage>
</organism>
<keyword evidence="4" id="KW-0106">Calcium</keyword>
<proteinExistence type="inferred from homology"/>
<dbReference type="InterPro" id="IPR050738">
    <property type="entry name" value="Sulfatase"/>
</dbReference>
<dbReference type="SUPFAM" id="SSF53649">
    <property type="entry name" value="Alkaline phosphatase-like"/>
    <property type="match status" value="1"/>
</dbReference>
<dbReference type="PROSITE" id="PS00523">
    <property type="entry name" value="SULFATASE_1"/>
    <property type="match status" value="1"/>
</dbReference>
<feature type="signal peptide" evidence="5">
    <location>
        <begin position="1"/>
        <end position="22"/>
    </location>
</feature>
<feature type="chain" id="PRO_5022919964" evidence="5">
    <location>
        <begin position="23"/>
        <end position="488"/>
    </location>
</feature>
<dbReference type="InterPro" id="IPR024607">
    <property type="entry name" value="Sulfatase_CS"/>
</dbReference>
<protein>
    <submittedName>
        <fullName evidence="7">Arylsulfatase</fullName>
        <ecNumber evidence="7">3.1.6.1</ecNumber>
    </submittedName>
</protein>
<evidence type="ECO:0000313" key="8">
    <source>
        <dbReference type="Proteomes" id="UP000315471"/>
    </source>
</evidence>
<evidence type="ECO:0000256" key="3">
    <source>
        <dbReference type="ARBA" id="ARBA00022801"/>
    </source>
</evidence>
<dbReference type="EC" id="3.1.6.1" evidence="7"/>
<dbReference type="PANTHER" id="PTHR42693:SF53">
    <property type="entry name" value="ENDO-4-O-SULFATASE"/>
    <property type="match status" value="1"/>
</dbReference>
<dbReference type="InterPro" id="IPR017850">
    <property type="entry name" value="Alkaline_phosphatase_core_sf"/>
</dbReference>
<dbReference type="Pfam" id="PF00884">
    <property type="entry name" value="Sulfatase"/>
    <property type="match status" value="1"/>
</dbReference>
<reference evidence="7 8" key="1">
    <citation type="submission" date="2019-02" db="EMBL/GenBank/DDBJ databases">
        <title>Deep-cultivation of Planctomycetes and their phenomic and genomic characterization uncovers novel biology.</title>
        <authorList>
            <person name="Wiegand S."/>
            <person name="Jogler M."/>
            <person name="Boedeker C."/>
            <person name="Pinto D."/>
            <person name="Vollmers J."/>
            <person name="Rivas-Marin E."/>
            <person name="Kohn T."/>
            <person name="Peeters S.H."/>
            <person name="Heuer A."/>
            <person name="Rast P."/>
            <person name="Oberbeckmann S."/>
            <person name="Bunk B."/>
            <person name="Jeske O."/>
            <person name="Meyerdierks A."/>
            <person name="Storesund J.E."/>
            <person name="Kallscheuer N."/>
            <person name="Luecker S."/>
            <person name="Lage O.M."/>
            <person name="Pohl T."/>
            <person name="Merkel B.J."/>
            <person name="Hornburger P."/>
            <person name="Mueller R.-W."/>
            <person name="Bruemmer F."/>
            <person name="Labrenz M."/>
            <person name="Spormann A.M."/>
            <person name="Op Den Camp H."/>
            <person name="Overmann J."/>
            <person name="Amann R."/>
            <person name="Jetten M.S.M."/>
            <person name="Mascher T."/>
            <person name="Medema M.H."/>
            <person name="Devos D.P."/>
            <person name="Kaster A.-K."/>
            <person name="Ovreas L."/>
            <person name="Rohde M."/>
            <person name="Galperin M.Y."/>
            <person name="Jogler C."/>
        </authorList>
    </citation>
    <scope>NUCLEOTIDE SEQUENCE [LARGE SCALE GENOMIC DNA]</scope>
    <source>
        <strain evidence="7 8">Q31b</strain>
    </source>
</reference>
<dbReference type="InterPro" id="IPR000917">
    <property type="entry name" value="Sulfatase_N"/>
</dbReference>
<evidence type="ECO:0000256" key="5">
    <source>
        <dbReference type="SAM" id="SignalP"/>
    </source>
</evidence>
<evidence type="ECO:0000259" key="6">
    <source>
        <dbReference type="Pfam" id="PF00884"/>
    </source>
</evidence>